<sequence>MYTSIPAFFRRLSSGHVTPPVVCIAHLLSIYIQVSTPCIPFVLCTAALECHMRFSRAKGAAYPSPTSLKDVFFNGLLLCSPPYFFVGVLV</sequence>
<comment type="caution">
    <text evidence="1">The sequence shown here is derived from an EMBL/GenBank/DDBJ whole genome shotgun (WGS) entry which is preliminary data.</text>
</comment>
<evidence type="ECO:0000313" key="2">
    <source>
        <dbReference type="Proteomes" id="UP000828390"/>
    </source>
</evidence>
<name>A0A9D4CXL1_DREPO</name>
<evidence type="ECO:0000313" key="1">
    <source>
        <dbReference type="EMBL" id="KAH3733896.1"/>
    </source>
</evidence>
<reference evidence="1" key="1">
    <citation type="journal article" date="2019" name="bioRxiv">
        <title>The Genome of the Zebra Mussel, Dreissena polymorpha: A Resource for Invasive Species Research.</title>
        <authorList>
            <person name="McCartney M.A."/>
            <person name="Auch B."/>
            <person name="Kono T."/>
            <person name="Mallez S."/>
            <person name="Zhang Y."/>
            <person name="Obille A."/>
            <person name="Becker A."/>
            <person name="Abrahante J.E."/>
            <person name="Garbe J."/>
            <person name="Badalamenti J.P."/>
            <person name="Herman A."/>
            <person name="Mangelson H."/>
            <person name="Liachko I."/>
            <person name="Sullivan S."/>
            <person name="Sone E.D."/>
            <person name="Koren S."/>
            <person name="Silverstein K.A.T."/>
            <person name="Beckman K.B."/>
            <person name="Gohl D.M."/>
        </authorList>
    </citation>
    <scope>NUCLEOTIDE SEQUENCE</scope>
    <source>
        <strain evidence="1">Duluth1</strain>
        <tissue evidence="1">Whole animal</tissue>
    </source>
</reference>
<reference evidence="1" key="2">
    <citation type="submission" date="2020-11" db="EMBL/GenBank/DDBJ databases">
        <authorList>
            <person name="McCartney M.A."/>
            <person name="Auch B."/>
            <person name="Kono T."/>
            <person name="Mallez S."/>
            <person name="Becker A."/>
            <person name="Gohl D.M."/>
            <person name="Silverstein K.A.T."/>
            <person name="Koren S."/>
            <person name="Bechman K.B."/>
            <person name="Herman A."/>
            <person name="Abrahante J.E."/>
            <person name="Garbe J."/>
        </authorList>
    </citation>
    <scope>NUCLEOTIDE SEQUENCE</scope>
    <source>
        <strain evidence="1">Duluth1</strain>
        <tissue evidence="1">Whole animal</tissue>
    </source>
</reference>
<accession>A0A9D4CXL1</accession>
<organism evidence="1 2">
    <name type="scientific">Dreissena polymorpha</name>
    <name type="common">Zebra mussel</name>
    <name type="synonym">Mytilus polymorpha</name>
    <dbReference type="NCBI Taxonomy" id="45954"/>
    <lineage>
        <taxon>Eukaryota</taxon>
        <taxon>Metazoa</taxon>
        <taxon>Spiralia</taxon>
        <taxon>Lophotrochozoa</taxon>
        <taxon>Mollusca</taxon>
        <taxon>Bivalvia</taxon>
        <taxon>Autobranchia</taxon>
        <taxon>Heteroconchia</taxon>
        <taxon>Euheterodonta</taxon>
        <taxon>Imparidentia</taxon>
        <taxon>Neoheterodontei</taxon>
        <taxon>Myida</taxon>
        <taxon>Dreissenoidea</taxon>
        <taxon>Dreissenidae</taxon>
        <taxon>Dreissena</taxon>
    </lineage>
</organism>
<gene>
    <name evidence="1" type="ORF">DPMN_040335</name>
</gene>
<proteinExistence type="predicted"/>
<keyword evidence="2" id="KW-1185">Reference proteome</keyword>
<dbReference type="Proteomes" id="UP000828390">
    <property type="component" value="Unassembled WGS sequence"/>
</dbReference>
<protein>
    <submittedName>
        <fullName evidence="1">Uncharacterized protein</fullName>
    </submittedName>
</protein>
<dbReference type="AlphaFoldDB" id="A0A9D4CXL1"/>
<dbReference type="EMBL" id="JAIWYP010000011">
    <property type="protein sequence ID" value="KAH3733896.1"/>
    <property type="molecule type" value="Genomic_DNA"/>
</dbReference>